<dbReference type="AlphaFoldDB" id="A0A239PCM1"/>
<sequence>MSHTTLTQQPTSPRRPRRVRGRVLAAAALAALTGLTLAGLPAASASASADAVTGPAARSAEVVQQTLDSLIRDDKFPAALAAVRGRDGKTRDYTAGVADLKTKAKVPVNGQVRIASNTKTFTAVVVLQLVGEGKIELDAPVERYLPGLVRGKGIDGRKITVRQILQHTSGLADYDVELVGKDYGKVQHTYFEPQQLLDAALSQKALFAPGKGWSYSNANYVLAGLIVQKVTGRPISEEITQRIITRIGLRHTYWPALGDQSIREPHPQGYFPAADGSLADVTVGDPSMSWAAGQLIGTPRDLNRFFSALLGGQLLKPEQLKQMQTLVAANDFDATGGARYGLGLARVKLSCGGYAWTHGGDAPGYVTRNAVTSDGRAATIAVTGPVMTLATAQHLETALDTVLCK</sequence>
<evidence type="ECO:0000313" key="3">
    <source>
        <dbReference type="EMBL" id="SNT64348.1"/>
    </source>
</evidence>
<dbReference type="Gene3D" id="3.40.710.10">
    <property type="entry name" value="DD-peptidase/beta-lactamase superfamily"/>
    <property type="match status" value="1"/>
</dbReference>
<protein>
    <submittedName>
        <fullName evidence="3">D-alanyl-D-alanine carboxypeptidase</fullName>
    </submittedName>
</protein>
<dbReference type="PANTHER" id="PTHR46825:SF7">
    <property type="entry name" value="D-ALANYL-D-ALANINE CARBOXYPEPTIDASE"/>
    <property type="match status" value="1"/>
</dbReference>
<keyword evidence="1" id="KW-0732">Signal</keyword>
<dbReference type="PANTHER" id="PTHR46825">
    <property type="entry name" value="D-ALANYL-D-ALANINE-CARBOXYPEPTIDASE/ENDOPEPTIDASE AMPH"/>
    <property type="match status" value="1"/>
</dbReference>
<dbReference type="InterPro" id="IPR050491">
    <property type="entry name" value="AmpC-like"/>
</dbReference>
<dbReference type="EMBL" id="FZOD01000116">
    <property type="protein sequence ID" value="SNT64348.1"/>
    <property type="molecule type" value="Genomic_DNA"/>
</dbReference>
<dbReference type="OrthoDB" id="3499702at2"/>
<keyword evidence="3" id="KW-0121">Carboxypeptidase</keyword>
<evidence type="ECO:0000256" key="1">
    <source>
        <dbReference type="SAM" id="SignalP"/>
    </source>
</evidence>
<keyword evidence="3" id="KW-0645">Protease</keyword>
<feature type="domain" description="Beta-lactamase-related" evidence="2">
    <location>
        <begin position="65"/>
        <end position="379"/>
    </location>
</feature>
<gene>
    <name evidence="3" type="ORF">SAMN05216276_111612</name>
</gene>
<feature type="signal peptide" evidence="1">
    <location>
        <begin position="1"/>
        <end position="38"/>
    </location>
</feature>
<keyword evidence="3" id="KW-0378">Hydrolase</keyword>
<dbReference type="Pfam" id="PF00144">
    <property type="entry name" value="Beta-lactamase"/>
    <property type="match status" value="1"/>
</dbReference>
<organism evidence="3 4">
    <name type="scientific">Streptosporangium subroseum</name>
    <dbReference type="NCBI Taxonomy" id="106412"/>
    <lineage>
        <taxon>Bacteria</taxon>
        <taxon>Bacillati</taxon>
        <taxon>Actinomycetota</taxon>
        <taxon>Actinomycetes</taxon>
        <taxon>Streptosporangiales</taxon>
        <taxon>Streptosporangiaceae</taxon>
        <taxon>Streptosporangium</taxon>
    </lineage>
</organism>
<dbReference type="InterPro" id="IPR012338">
    <property type="entry name" value="Beta-lactam/transpept-like"/>
</dbReference>
<keyword evidence="4" id="KW-1185">Reference proteome</keyword>
<reference evidence="3 4" key="1">
    <citation type="submission" date="2017-06" db="EMBL/GenBank/DDBJ databases">
        <authorList>
            <person name="Kim H.J."/>
            <person name="Triplett B.A."/>
        </authorList>
    </citation>
    <scope>NUCLEOTIDE SEQUENCE [LARGE SCALE GENOMIC DNA]</scope>
    <source>
        <strain evidence="3 4">CGMCC 4.2132</strain>
    </source>
</reference>
<dbReference type="SUPFAM" id="SSF56601">
    <property type="entry name" value="beta-lactamase/transpeptidase-like"/>
    <property type="match status" value="1"/>
</dbReference>
<feature type="chain" id="PRO_5039429838" evidence="1">
    <location>
        <begin position="39"/>
        <end position="405"/>
    </location>
</feature>
<dbReference type="InterPro" id="IPR001466">
    <property type="entry name" value="Beta-lactam-related"/>
</dbReference>
<dbReference type="RefSeq" id="WP_089213787.1">
    <property type="nucleotide sequence ID" value="NZ_FZOD01000116.1"/>
</dbReference>
<dbReference type="GO" id="GO:0004180">
    <property type="term" value="F:carboxypeptidase activity"/>
    <property type="evidence" value="ECO:0007669"/>
    <property type="project" value="UniProtKB-KW"/>
</dbReference>
<evidence type="ECO:0000313" key="4">
    <source>
        <dbReference type="Proteomes" id="UP000198282"/>
    </source>
</evidence>
<dbReference type="Proteomes" id="UP000198282">
    <property type="component" value="Unassembled WGS sequence"/>
</dbReference>
<evidence type="ECO:0000259" key="2">
    <source>
        <dbReference type="Pfam" id="PF00144"/>
    </source>
</evidence>
<proteinExistence type="predicted"/>
<name>A0A239PCM1_9ACTN</name>
<accession>A0A239PCM1</accession>